<sequence>MSSLAVFSLYPHPHPISSHLIHHQQLSRMKFSILALLPVALALPTTEQPTGTLTTRQSATTITDQLIFSSTLPQFTARRNARNPSNLDWSSDGCSNSPDNPFGFPFTPACHRHDFGYRNYKAQSRFTDANRLRIDDKFKADLKYQCSSNGHGSVCNGLADVYYSAVRAFGGGSKKREADLAELDLTHEELVAIYEEKVAIYNALVKEAQEKGELWTLD</sequence>
<keyword evidence="2" id="KW-1185">Reference proteome</keyword>
<dbReference type="InterPro" id="IPR036444">
    <property type="entry name" value="PLipase_A2_dom_sf"/>
</dbReference>
<protein>
    <submittedName>
        <fullName evidence="1">Prokaryotic phospholipase A2-domain-containing protein</fullName>
    </submittedName>
</protein>
<dbReference type="PANTHER" id="PTHR40787:SF3">
    <property type="entry name" value="PROTEIN TRANSPORT PROTEIN SEC39"/>
    <property type="match status" value="1"/>
</dbReference>
<dbReference type="PANTHER" id="PTHR40787">
    <property type="entry name" value="SECRETED PROTEIN"/>
    <property type="match status" value="1"/>
</dbReference>
<accession>A0AAN7BI19</accession>
<dbReference type="InterPro" id="IPR015141">
    <property type="entry name" value="PLipase_A2_prok/fun"/>
</dbReference>
<evidence type="ECO:0000313" key="2">
    <source>
        <dbReference type="Proteomes" id="UP001301958"/>
    </source>
</evidence>
<dbReference type="Gene3D" id="1.20.90.10">
    <property type="entry name" value="Phospholipase A2 domain"/>
    <property type="match status" value="1"/>
</dbReference>
<evidence type="ECO:0000313" key="1">
    <source>
        <dbReference type="EMBL" id="KAK4223794.1"/>
    </source>
</evidence>
<reference evidence="1" key="2">
    <citation type="submission" date="2023-05" db="EMBL/GenBank/DDBJ databases">
        <authorList>
            <consortium name="Lawrence Berkeley National Laboratory"/>
            <person name="Steindorff A."/>
            <person name="Hensen N."/>
            <person name="Bonometti L."/>
            <person name="Westerberg I."/>
            <person name="Brannstrom I.O."/>
            <person name="Guillou S."/>
            <person name="Cros-Aarteil S."/>
            <person name="Calhoun S."/>
            <person name="Haridas S."/>
            <person name="Kuo A."/>
            <person name="Mondo S."/>
            <person name="Pangilinan J."/>
            <person name="Riley R."/>
            <person name="Labutti K."/>
            <person name="Andreopoulos B."/>
            <person name="Lipzen A."/>
            <person name="Chen C."/>
            <person name="Yanf M."/>
            <person name="Daum C."/>
            <person name="Ng V."/>
            <person name="Clum A."/>
            <person name="Ohm R."/>
            <person name="Martin F."/>
            <person name="Silar P."/>
            <person name="Natvig D."/>
            <person name="Lalanne C."/>
            <person name="Gautier V."/>
            <person name="Ament-Velasquez S.L."/>
            <person name="Kruys A."/>
            <person name="Hutchinson M.I."/>
            <person name="Powell A.J."/>
            <person name="Barry K."/>
            <person name="Miller A.N."/>
            <person name="Grigoriev I.V."/>
            <person name="Debuchy R."/>
            <person name="Gladieux P."/>
            <person name="Thoren M.H."/>
            <person name="Johannesson H."/>
        </authorList>
    </citation>
    <scope>NUCLEOTIDE SEQUENCE</scope>
    <source>
        <strain evidence="1">CBS 990.96</strain>
    </source>
</reference>
<reference evidence="1" key="1">
    <citation type="journal article" date="2023" name="Mol. Phylogenet. Evol.">
        <title>Genome-scale phylogeny and comparative genomics of the fungal order Sordariales.</title>
        <authorList>
            <person name="Hensen N."/>
            <person name="Bonometti L."/>
            <person name="Westerberg I."/>
            <person name="Brannstrom I.O."/>
            <person name="Guillou S."/>
            <person name="Cros-Aarteil S."/>
            <person name="Calhoun S."/>
            <person name="Haridas S."/>
            <person name="Kuo A."/>
            <person name="Mondo S."/>
            <person name="Pangilinan J."/>
            <person name="Riley R."/>
            <person name="LaButti K."/>
            <person name="Andreopoulos B."/>
            <person name="Lipzen A."/>
            <person name="Chen C."/>
            <person name="Yan M."/>
            <person name="Daum C."/>
            <person name="Ng V."/>
            <person name="Clum A."/>
            <person name="Steindorff A."/>
            <person name="Ohm R.A."/>
            <person name="Martin F."/>
            <person name="Silar P."/>
            <person name="Natvig D.O."/>
            <person name="Lalanne C."/>
            <person name="Gautier V."/>
            <person name="Ament-Velasquez S.L."/>
            <person name="Kruys A."/>
            <person name="Hutchinson M.I."/>
            <person name="Powell A.J."/>
            <person name="Barry K."/>
            <person name="Miller A.N."/>
            <person name="Grigoriev I.V."/>
            <person name="Debuchy R."/>
            <person name="Gladieux P."/>
            <person name="Hiltunen Thoren M."/>
            <person name="Johannesson H."/>
        </authorList>
    </citation>
    <scope>NUCLEOTIDE SEQUENCE</scope>
    <source>
        <strain evidence="1">CBS 990.96</strain>
    </source>
</reference>
<dbReference type="AlphaFoldDB" id="A0AAN7BI19"/>
<dbReference type="EMBL" id="MU865414">
    <property type="protein sequence ID" value="KAK4223794.1"/>
    <property type="molecule type" value="Genomic_DNA"/>
</dbReference>
<dbReference type="GO" id="GO:0050482">
    <property type="term" value="P:arachidonate secretion"/>
    <property type="evidence" value="ECO:0007669"/>
    <property type="project" value="InterPro"/>
</dbReference>
<dbReference type="SUPFAM" id="SSF48619">
    <property type="entry name" value="Phospholipase A2, PLA2"/>
    <property type="match status" value="1"/>
</dbReference>
<organism evidence="1 2">
    <name type="scientific">Podospora fimiseda</name>
    <dbReference type="NCBI Taxonomy" id="252190"/>
    <lineage>
        <taxon>Eukaryota</taxon>
        <taxon>Fungi</taxon>
        <taxon>Dikarya</taxon>
        <taxon>Ascomycota</taxon>
        <taxon>Pezizomycotina</taxon>
        <taxon>Sordariomycetes</taxon>
        <taxon>Sordariomycetidae</taxon>
        <taxon>Sordariales</taxon>
        <taxon>Podosporaceae</taxon>
        <taxon>Podospora</taxon>
    </lineage>
</organism>
<dbReference type="GO" id="GO:0006644">
    <property type="term" value="P:phospholipid metabolic process"/>
    <property type="evidence" value="ECO:0007669"/>
    <property type="project" value="InterPro"/>
</dbReference>
<comment type="caution">
    <text evidence="1">The sequence shown here is derived from an EMBL/GenBank/DDBJ whole genome shotgun (WGS) entry which is preliminary data.</text>
</comment>
<dbReference type="GO" id="GO:0004623">
    <property type="term" value="F:phospholipase A2 activity"/>
    <property type="evidence" value="ECO:0007669"/>
    <property type="project" value="InterPro"/>
</dbReference>
<proteinExistence type="predicted"/>
<dbReference type="Pfam" id="PF09056">
    <property type="entry name" value="Phospholip_A2_3"/>
    <property type="match status" value="1"/>
</dbReference>
<dbReference type="Proteomes" id="UP001301958">
    <property type="component" value="Unassembled WGS sequence"/>
</dbReference>
<name>A0AAN7BI19_9PEZI</name>
<gene>
    <name evidence="1" type="ORF">QBC38DRAFT_486931</name>
</gene>